<evidence type="ECO:0000256" key="2">
    <source>
        <dbReference type="ARBA" id="ARBA00022827"/>
    </source>
</evidence>
<gene>
    <name evidence="5" type="ORF">AB675_9491</name>
</gene>
<dbReference type="FunFam" id="3.50.50.60:FF:000153">
    <property type="entry name" value="Salicylate hydroxylase, putative"/>
    <property type="match status" value="1"/>
</dbReference>
<dbReference type="GO" id="GO:0016491">
    <property type="term" value="F:oxidoreductase activity"/>
    <property type="evidence" value="ECO:0007669"/>
    <property type="project" value="UniProtKB-KW"/>
</dbReference>
<evidence type="ECO:0000256" key="1">
    <source>
        <dbReference type="ARBA" id="ARBA00022630"/>
    </source>
</evidence>
<dbReference type="GeneID" id="28741909"/>
<proteinExistence type="predicted"/>
<dbReference type="InterPro" id="IPR002938">
    <property type="entry name" value="FAD-bd"/>
</dbReference>
<dbReference type="Gene3D" id="3.50.50.60">
    <property type="entry name" value="FAD/NAD(P)-binding domain"/>
    <property type="match status" value="1"/>
</dbReference>
<dbReference type="GO" id="GO:0044550">
    <property type="term" value="P:secondary metabolite biosynthetic process"/>
    <property type="evidence" value="ECO:0007669"/>
    <property type="project" value="UniProtKB-ARBA"/>
</dbReference>
<dbReference type="OrthoDB" id="417877at2759"/>
<dbReference type="Proteomes" id="UP000038010">
    <property type="component" value="Unassembled WGS sequence"/>
</dbReference>
<sequence>MPQKDFHVAIIGGGIAGLTLAIALAHRNIPFTIYEQAPAFGEIGAGVSFTRNAIESMDICHPDIRAAYDKVKTVNAWPSKQKVWFDYIDGTKSSKAGERQDAEFVISSELGQNGVHRAHFLDELVKVLPEAKEMAVFGKRLLSIDEPSSPDGKLTMRFEDGTTAEADAVVGCDGIKSRVRAAMYGLDSPIAKPVYTHKYAYRALVPIDQAVAVLGEERAKNACMHMGPGAHVLTFLVQHGEFMNVVAFKTNSDDWPEYHRLTRQAKREDALRDFSDFGQSIRSLLELSKDDIDCWAIFDLHDHPVPSMNKGRILIAGDAAHATSPHKGSGAGLAIEDSAVLAELLADDRVQSVRDVEAAFDTFNEVRKERGQWLVNASRRAGDLYEWRAEGVGKDFAAIKKEIDESNAVISSASVRQMVEEAQEVLARRLGTKQRL</sequence>
<evidence type="ECO:0000313" key="5">
    <source>
        <dbReference type="EMBL" id="KPI42600.1"/>
    </source>
</evidence>
<dbReference type="InterPro" id="IPR051104">
    <property type="entry name" value="FAD_monoxygenase"/>
</dbReference>
<dbReference type="GO" id="GO:0071949">
    <property type="term" value="F:FAD binding"/>
    <property type="evidence" value="ECO:0007669"/>
    <property type="project" value="InterPro"/>
</dbReference>
<dbReference type="PRINTS" id="PR00420">
    <property type="entry name" value="RNGMNOXGNASE"/>
</dbReference>
<dbReference type="AlphaFoldDB" id="A0A0N1HTV1"/>
<accession>A0A0N1HTV1</accession>
<comment type="caution">
    <text evidence="5">The sequence shown here is derived from an EMBL/GenBank/DDBJ whole genome shotgun (WGS) entry which is preliminary data.</text>
</comment>
<evidence type="ECO:0000259" key="4">
    <source>
        <dbReference type="Pfam" id="PF01494"/>
    </source>
</evidence>
<evidence type="ECO:0000256" key="3">
    <source>
        <dbReference type="ARBA" id="ARBA00023002"/>
    </source>
</evidence>
<organism evidence="5 6">
    <name type="scientific">Cyphellophora attinorum</name>
    <dbReference type="NCBI Taxonomy" id="1664694"/>
    <lineage>
        <taxon>Eukaryota</taxon>
        <taxon>Fungi</taxon>
        <taxon>Dikarya</taxon>
        <taxon>Ascomycota</taxon>
        <taxon>Pezizomycotina</taxon>
        <taxon>Eurotiomycetes</taxon>
        <taxon>Chaetothyriomycetidae</taxon>
        <taxon>Chaetothyriales</taxon>
        <taxon>Cyphellophoraceae</taxon>
        <taxon>Cyphellophora</taxon>
    </lineage>
</organism>
<dbReference type="Pfam" id="PF01494">
    <property type="entry name" value="FAD_binding_3"/>
    <property type="match status" value="1"/>
</dbReference>
<keyword evidence="1" id="KW-0285">Flavoprotein</keyword>
<dbReference type="RefSeq" id="XP_018002563.1">
    <property type="nucleotide sequence ID" value="XM_018150029.1"/>
</dbReference>
<protein>
    <submittedName>
        <fullName evidence="5">Salicylate hydroxylase</fullName>
    </submittedName>
</protein>
<feature type="domain" description="FAD-binding" evidence="4">
    <location>
        <begin position="148"/>
        <end position="376"/>
    </location>
</feature>
<dbReference type="VEuPathDB" id="FungiDB:AB675_9491"/>
<keyword evidence="3" id="KW-0560">Oxidoreductase</keyword>
<dbReference type="InterPro" id="IPR036188">
    <property type="entry name" value="FAD/NAD-bd_sf"/>
</dbReference>
<dbReference type="SUPFAM" id="SSF54373">
    <property type="entry name" value="FAD-linked reductases, C-terminal domain"/>
    <property type="match status" value="1"/>
</dbReference>
<dbReference type="SUPFAM" id="SSF51905">
    <property type="entry name" value="FAD/NAD(P)-binding domain"/>
    <property type="match status" value="1"/>
</dbReference>
<dbReference type="PANTHER" id="PTHR46720:SF3">
    <property type="entry name" value="FAD-BINDING DOMAIN-CONTAINING PROTEIN-RELATED"/>
    <property type="match status" value="1"/>
</dbReference>
<name>A0A0N1HTV1_9EURO</name>
<dbReference type="Pfam" id="PF13450">
    <property type="entry name" value="NAD_binding_8"/>
    <property type="match status" value="1"/>
</dbReference>
<keyword evidence="2" id="KW-0274">FAD</keyword>
<dbReference type="EMBL" id="LFJN01000007">
    <property type="protein sequence ID" value="KPI42600.1"/>
    <property type="molecule type" value="Genomic_DNA"/>
</dbReference>
<dbReference type="PANTHER" id="PTHR46720">
    <property type="entry name" value="HYDROXYLASE, PUTATIVE (AFU_ORTHOLOGUE AFUA_3G01460)-RELATED"/>
    <property type="match status" value="1"/>
</dbReference>
<keyword evidence="6" id="KW-1185">Reference proteome</keyword>
<reference evidence="5 6" key="1">
    <citation type="submission" date="2015-06" db="EMBL/GenBank/DDBJ databases">
        <title>Draft genome of the ant-associated black yeast Phialophora attae CBS 131958.</title>
        <authorList>
            <person name="Moreno L.F."/>
            <person name="Stielow B.J."/>
            <person name="de Hoog S."/>
            <person name="Vicente V.A."/>
            <person name="Weiss V.A."/>
            <person name="de Vries M."/>
            <person name="Cruz L.M."/>
            <person name="Souza E.M."/>
        </authorList>
    </citation>
    <scope>NUCLEOTIDE SEQUENCE [LARGE SCALE GENOMIC DNA]</scope>
    <source>
        <strain evidence="5 6">CBS 131958</strain>
    </source>
</reference>
<dbReference type="STRING" id="1664694.A0A0N1HTV1"/>
<evidence type="ECO:0000313" key="6">
    <source>
        <dbReference type="Proteomes" id="UP000038010"/>
    </source>
</evidence>